<feature type="region of interest" description="Disordered" evidence="1">
    <location>
        <begin position="109"/>
        <end position="177"/>
    </location>
</feature>
<evidence type="ECO:0000256" key="1">
    <source>
        <dbReference type="SAM" id="MobiDB-lite"/>
    </source>
</evidence>
<feature type="region of interest" description="Disordered" evidence="1">
    <location>
        <begin position="1543"/>
        <end position="1887"/>
    </location>
</feature>
<feature type="compositionally biased region" description="Low complexity" evidence="1">
    <location>
        <begin position="379"/>
        <end position="405"/>
    </location>
</feature>
<feature type="compositionally biased region" description="Polar residues" evidence="1">
    <location>
        <begin position="923"/>
        <end position="938"/>
    </location>
</feature>
<protein>
    <submittedName>
        <fullName evidence="2">Uncharacterized protein</fullName>
    </submittedName>
</protein>
<feature type="compositionally biased region" description="Low complexity" evidence="1">
    <location>
        <begin position="160"/>
        <end position="171"/>
    </location>
</feature>
<feature type="compositionally biased region" description="Basic residues" evidence="1">
    <location>
        <begin position="1739"/>
        <end position="1750"/>
    </location>
</feature>
<dbReference type="OrthoDB" id="2555984at2759"/>
<feature type="compositionally biased region" description="Polar residues" evidence="1">
    <location>
        <begin position="825"/>
        <end position="834"/>
    </location>
</feature>
<feature type="compositionally biased region" description="Low complexity" evidence="1">
    <location>
        <begin position="458"/>
        <end position="469"/>
    </location>
</feature>
<feature type="compositionally biased region" description="Basic residues" evidence="1">
    <location>
        <begin position="1814"/>
        <end position="1825"/>
    </location>
</feature>
<feature type="compositionally biased region" description="Basic and acidic residues" evidence="1">
    <location>
        <begin position="641"/>
        <end position="655"/>
    </location>
</feature>
<feature type="compositionally biased region" description="Polar residues" evidence="1">
    <location>
        <begin position="316"/>
        <end position="337"/>
    </location>
</feature>
<feature type="compositionally biased region" description="Low complexity" evidence="1">
    <location>
        <begin position="116"/>
        <end position="132"/>
    </location>
</feature>
<dbReference type="Proteomes" id="UP000324022">
    <property type="component" value="Unassembled WGS sequence"/>
</dbReference>
<feature type="compositionally biased region" description="Acidic residues" evidence="1">
    <location>
        <begin position="1681"/>
        <end position="1690"/>
    </location>
</feature>
<feature type="compositionally biased region" description="Polar residues" evidence="1">
    <location>
        <begin position="1709"/>
        <end position="1718"/>
    </location>
</feature>
<feature type="region of interest" description="Disordered" evidence="1">
    <location>
        <begin position="194"/>
        <end position="295"/>
    </location>
</feature>
<feature type="compositionally biased region" description="Basic and acidic residues" evidence="1">
    <location>
        <begin position="1159"/>
        <end position="1202"/>
    </location>
</feature>
<sequence length="1887" mass="201737">MSSPNGPSGQPSRIQHRPHYIPSSAVQATDSSKPSFTPIRSVPSPISPPPLNGSASSSTPNIRSVAKMREHHGISSPAASRLSHISPSAYDRFDEVSWIVDLSSRIGNALRTPPRSSVHASAIASPSSSSQAHFQRNRVRLPRPSKEFRDLQHKVQLDQASTSTSAAPDTSGDLSASFNVDSTDSAILWAQHAQQDFERRRTDLERSRKGVLKHLEGDEQKQDSEAPAEPTADPAVERSMLAARSLQELMRSGGLQSEEGDDEQPGFADLLANAEPLPGGTQLGPSSLFEANRGSDGTLDIESILQQRAKMAAVDESNQVAPSQSGRSMLDLSQSAPKPTRRPVIEVLGAGEPPSAPHNQDPLDDDDHGVTQGALDKVSQSSDESSSESSSESEDSSSSQNSNSDSDSDADAASGDRGEVEARSTTQAQSTLEHSAPPHPMDQIDIVDGAFQIIPARSNQTFSQQQSSFPHQGDAEDSSAQEDSDQEDQQADEDDDDERMDSESDADASDDDAGDGDEEDEMDDTEEHSYAAPSVHHHYHDGFRGMDTHNLLFDGPAGDADEPIVLSDSDDDDGPGGDQDDKEQGEDDEMEEDNEDELFGESQDAESDEEEPEAEYDSEASNAEAGREAIMQIKTNTSSDGHAKDLNETRGDSDRLAQQLQTQFTSAIDHTITDAEQVNESSTHQLDSHIPDEGGDAMPDSEVEPEELDEELRWSDLETNQSAGQESPYAQGTASASADAALRAIHGSQPMPGFVTASQFFADIQAAGANAAIQDDPSATAADLSTGPIDPQLLASFVDSQQGPDASDSYDDTNASAIGACPAQSEPSASQTESDIFNAFMRQDASSSVRGTAADDIVEDMPSLGSNLKDGQGDTEVSAETSGAMAAPQATQPDEAVKEEVTAALTGPSRQLEESEDFLLETKPSSNVQETQSSSTPVVTEEARREVSEDSHSLDTTEIPVTTIADATKPAARDEIADPATDSQAEEVQAASLSDADNDVDEPIELIKPVLARIESTDVLEADVEDNSEDDAANEKIAIESGSAPELAAAVAPAEFESEVLAAEPAEISDSAPNADEISEAVEPATSGASQPHILVDVHEEEAILSGDLADRDSSIERQAAPVTGKTFEVAKESEGKSKDETVADDQRSESEPASSSGLHDEHRETQEPALKDDELTGKIEAEDGEGMKEEEVKEEEMKDEAANGQGDEESAQLEAKKGSEVTSIEPEQSTAFESKEQSKDVEAPSSAGLSSLFPGRVPPSPASSDRRSTSSFTPSANRQGNRHIHGAAKRNLFAQMTEAASSLASNLAAPLRAIPSLLPISESQADEKSEDDETAEATTIADDHAPGNGQAEAQQRQKRSSKSVEATEYTITTRAHCICRKLQLNKIEGAPVFIVPGCSINYEKARLEDAQDLGKTSEQKANDWIDVDPDFLPPDVHHMLSRIIGLQMLNEGICVEPESSAAKLLFAGYDLDADLPMSFDDGKERDAKVLQADFEAKNKSKAVSDAKAKELDVEAKSEDSDFNVKAEDREAKINVNVDTIEEVHAEESKTPLRTRHRRASSVASASSHHRSPRRSDPMSANADYLPDDDRKTLQKERHPPAVAPGDISIASLEEQLKEDEEEGADAGSRILPAGTGENEGTDGPDDPAVPISPPPKRKRGRPRKSATADASFKPSAQDEKEADEDDVEPVAEVNPKKVHGRKRAAASEGTSTEVQTSDAKDAQDAAAVEDVLDSVAPKSKKARRGRKSQKSTAFDPREDQSNGEDGDDDERKMGSSVSTQATRKDEGEVQQQMEGEREKEDTPEPESMENGKGKKGGRGGRKRKQAADDSSSLAETSAAGKVAKTEEAESAKQPRRSRRSQGGAQSQNNSPGKTSPRKSRKVLKLN</sequence>
<feature type="compositionally biased region" description="Polar residues" evidence="1">
    <location>
        <begin position="656"/>
        <end position="685"/>
    </location>
</feature>
<feature type="compositionally biased region" description="Basic and acidic residues" evidence="1">
    <location>
        <begin position="195"/>
        <end position="224"/>
    </location>
</feature>
<organism evidence="2 3">
    <name type="scientific">Ustilago trichophora</name>
    <dbReference type="NCBI Taxonomy" id="86804"/>
    <lineage>
        <taxon>Eukaryota</taxon>
        <taxon>Fungi</taxon>
        <taxon>Dikarya</taxon>
        <taxon>Basidiomycota</taxon>
        <taxon>Ustilaginomycotina</taxon>
        <taxon>Ustilaginomycetes</taxon>
        <taxon>Ustilaginales</taxon>
        <taxon>Ustilaginaceae</taxon>
        <taxon>Ustilago</taxon>
    </lineage>
</organism>
<feature type="region of interest" description="Disordered" evidence="1">
    <location>
        <begin position="1323"/>
        <end position="1366"/>
    </location>
</feature>
<reference evidence="2 3" key="1">
    <citation type="submission" date="2018-03" db="EMBL/GenBank/DDBJ databases">
        <authorList>
            <person name="Guldener U."/>
        </authorList>
    </citation>
    <scope>NUCLEOTIDE SEQUENCE [LARGE SCALE GENOMIC DNA]</scope>
    <source>
        <strain evidence="2 3">NBRC100155</strain>
    </source>
</reference>
<feature type="region of interest" description="Disordered" evidence="1">
    <location>
        <begin position="770"/>
        <end position="834"/>
    </location>
</feature>
<gene>
    <name evidence="2" type="ORF">UTRI_00793_B</name>
</gene>
<feature type="region of interest" description="Disordered" evidence="1">
    <location>
        <begin position="1062"/>
        <end position="1289"/>
    </location>
</feature>
<feature type="compositionally biased region" description="Acidic residues" evidence="1">
    <location>
        <begin position="693"/>
        <end position="710"/>
    </location>
</feature>
<feature type="compositionally biased region" description="Basic residues" evidence="1">
    <location>
        <begin position="1876"/>
        <end position="1887"/>
    </location>
</feature>
<feature type="region of interest" description="Disordered" evidence="1">
    <location>
        <begin position="1"/>
        <end position="86"/>
    </location>
</feature>
<feature type="compositionally biased region" description="Basic and acidic residues" evidence="1">
    <location>
        <begin position="941"/>
        <end position="955"/>
    </location>
</feature>
<evidence type="ECO:0000313" key="2">
    <source>
        <dbReference type="EMBL" id="SPO20396.1"/>
    </source>
</evidence>
<feature type="compositionally biased region" description="Polar residues" evidence="1">
    <location>
        <begin position="423"/>
        <end position="433"/>
    </location>
</feature>
<feature type="compositionally biased region" description="Basic and acidic residues" evidence="1">
    <location>
        <begin position="1844"/>
        <end position="1853"/>
    </location>
</feature>
<feature type="compositionally biased region" description="Basic residues" evidence="1">
    <location>
        <begin position="1656"/>
        <end position="1665"/>
    </location>
</feature>
<name>A0A5C3DTB6_9BASI</name>
<feature type="compositionally biased region" description="Polar residues" evidence="1">
    <location>
        <begin position="53"/>
        <end position="62"/>
    </location>
</feature>
<proteinExistence type="predicted"/>
<feature type="compositionally biased region" description="Polar residues" evidence="1">
    <location>
        <begin position="1"/>
        <end position="13"/>
    </location>
</feature>
<keyword evidence="3" id="KW-1185">Reference proteome</keyword>
<evidence type="ECO:0000313" key="3">
    <source>
        <dbReference type="Proteomes" id="UP000324022"/>
    </source>
</evidence>
<feature type="compositionally biased region" description="Acidic residues" evidence="1">
    <location>
        <begin position="568"/>
        <end position="618"/>
    </location>
</feature>
<accession>A0A5C3DTB6</accession>
<feature type="region of interest" description="Disordered" evidence="1">
    <location>
        <begin position="859"/>
        <end position="1002"/>
    </location>
</feature>
<feature type="compositionally biased region" description="Basic and acidic residues" evidence="1">
    <location>
        <begin position="1129"/>
        <end position="1151"/>
    </location>
</feature>
<feature type="compositionally biased region" description="Polar residues" evidence="1">
    <location>
        <begin position="24"/>
        <end position="35"/>
    </location>
</feature>
<feature type="compositionally biased region" description="Basic and acidic residues" evidence="1">
    <location>
        <begin position="1588"/>
        <end position="1600"/>
    </location>
</feature>
<dbReference type="EMBL" id="OOIN01000001">
    <property type="protein sequence ID" value="SPO20396.1"/>
    <property type="molecule type" value="Genomic_DNA"/>
</dbReference>
<feature type="compositionally biased region" description="Basic and acidic residues" evidence="1">
    <location>
        <begin position="1234"/>
        <end position="1243"/>
    </location>
</feature>
<feature type="compositionally biased region" description="Acidic residues" evidence="1">
    <location>
        <begin position="475"/>
        <end position="526"/>
    </location>
</feature>
<feature type="compositionally biased region" description="Polar residues" evidence="1">
    <location>
        <begin position="1221"/>
        <end position="1233"/>
    </location>
</feature>
<feature type="region of interest" description="Disordered" evidence="1">
    <location>
        <begin position="310"/>
        <end position="738"/>
    </location>
</feature>
<feature type="compositionally biased region" description="Basic and acidic residues" evidence="1">
    <location>
        <begin position="144"/>
        <end position="156"/>
    </location>
</feature>